<dbReference type="PANTHER" id="PTHR32305:SF15">
    <property type="entry name" value="PROTEIN RHSA-RELATED"/>
    <property type="match status" value="1"/>
</dbReference>
<protein>
    <submittedName>
        <fullName evidence="1">RHS repeat-associated core domain-containing protein</fullName>
    </submittedName>
</protein>
<proteinExistence type="predicted"/>
<gene>
    <name evidence="1" type="ORF">WJU16_00725</name>
</gene>
<reference evidence="2" key="1">
    <citation type="submission" date="2024-03" db="EMBL/GenBank/DDBJ databases">
        <title>Chitinophaga horti sp. nov., isolated from garden soil.</title>
        <authorList>
            <person name="Lee D.S."/>
            <person name="Han D.M."/>
            <person name="Baek J.H."/>
            <person name="Choi D.G."/>
            <person name="Jeon J.H."/>
            <person name="Jeon C.O."/>
        </authorList>
    </citation>
    <scope>NUCLEOTIDE SEQUENCE [LARGE SCALE GENOMIC DNA]</scope>
    <source>
        <strain evidence="2">GPA1</strain>
    </source>
</reference>
<name>A0ABZ2YPW9_9BACT</name>
<accession>A0ABZ2YPW9</accession>
<dbReference type="PANTHER" id="PTHR32305">
    <property type="match status" value="1"/>
</dbReference>
<dbReference type="Proteomes" id="UP001485459">
    <property type="component" value="Chromosome"/>
</dbReference>
<keyword evidence="2" id="KW-1185">Reference proteome</keyword>
<sequence length="334" mass="37473">MRYRKNAVRCCRYGFNGKENDNEVKGIEGSQQDYGFRIYDSRLGRFLSVDPLTKKYAHYTPYQFSGNKPIKFIDLDGAEEFDPTFKPTGIAHMRVAKVPDGEETKSVRLGNYEMRGFISSNGSSYWIARYHHTEGDKAGLHQDEWVVGVDAFAEFAKDTKGRHNLSTWIFEYGNNLSFKEALKETFKQGWRPRNVVNGALMLAGASVALWSARNSIRPIARSSGEDMVTLYRSISKEEAESIAKTGKLSLGPGMEVKQFWQTKEGLDAWNNLPLAGEFNLEITVPKSLLGKGKPLNTAVQVDEFVGPNATIDRSQIGVVNQNLKSVNITPVKKQ</sequence>
<dbReference type="RefSeq" id="WP_341836409.1">
    <property type="nucleotide sequence ID" value="NZ_CP149822.1"/>
</dbReference>
<evidence type="ECO:0000313" key="2">
    <source>
        <dbReference type="Proteomes" id="UP001485459"/>
    </source>
</evidence>
<dbReference type="InterPro" id="IPR050708">
    <property type="entry name" value="T6SS_VgrG/RHS"/>
</dbReference>
<dbReference type="EMBL" id="CP149822">
    <property type="protein sequence ID" value="WZN41560.1"/>
    <property type="molecule type" value="Genomic_DNA"/>
</dbReference>
<evidence type="ECO:0000313" key="1">
    <source>
        <dbReference type="EMBL" id="WZN41560.1"/>
    </source>
</evidence>
<dbReference type="NCBIfam" id="TIGR03696">
    <property type="entry name" value="Rhs_assc_core"/>
    <property type="match status" value="1"/>
</dbReference>
<dbReference type="InterPro" id="IPR022385">
    <property type="entry name" value="Rhs_assc_core"/>
</dbReference>
<dbReference type="Gene3D" id="2.180.10.10">
    <property type="entry name" value="RHS repeat-associated core"/>
    <property type="match status" value="1"/>
</dbReference>
<organism evidence="1 2">
    <name type="scientific">Chitinophaga pollutisoli</name>
    <dbReference type="NCBI Taxonomy" id="3133966"/>
    <lineage>
        <taxon>Bacteria</taxon>
        <taxon>Pseudomonadati</taxon>
        <taxon>Bacteroidota</taxon>
        <taxon>Chitinophagia</taxon>
        <taxon>Chitinophagales</taxon>
        <taxon>Chitinophagaceae</taxon>
        <taxon>Chitinophaga</taxon>
    </lineage>
</organism>